<reference evidence="4" key="1">
    <citation type="journal article" date="2014" name="Proc. Natl. Acad. Sci. U.S.A.">
        <title>Extensive sampling of basidiomycete genomes demonstrates inadequacy of the white-rot/brown-rot paradigm for wood decay fungi.</title>
        <authorList>
            <person name="Riley R."/>
            <person name="Salamov A.A."/>
            <person name="Brown D.W."/>
            <person name="Nagy L.G."/>
            <person name="Floudas D."/>
            <person name="Held B.W."/>
            <person name="Levasseur A."/>
            <person name="Lombard V."/>
            <person name="Morin E."/>
            <person name="Otillar R."/>
            <person name="Lindquist E.A."/>
            <person name="Sun H."/>
            <person name="LaButti K.M."/>
            <person name="Schmutz J."/>
            <person name="Jabbour D."/>
            <person name="Luo H."/>
            <person name="Baker S.E."/>
            <person name="Pisabarro A.G."/>
            <person name="Walton J.D."/>
            <person name="Blanchette R.A."/>
            <person name="Henrissat B."/>
            <person name="Martin F."/>
            <person name="Cullen D."/>
            <person name="Hibbett D.S."/>
            <person name="Grigoriev I.V."/>
        </authorList>
    </citation>
    <scope>NUCLEOTIDE SEQUENCE [LARGE SCALE GENOMIC DNA]</scope>
    <source>
        <strain evidence="4">MUCL 33604</strain>
    </source>
</reference>
<dbReference type="PANTHER" id="PTHR38248:SF2">
    <property type="entry name" value="FUNK1 11"/>
    <property type="match status" value="1"/>
</dbReference>
<dbReference type="SUPFAM" id="SSF56112">
    <property type="entry name" value="Protein kinase-like (PK-like)"/>
    <property type="match status" value="1"/>
</dbReference>
<feature type="compositionally biased region" description="Low complexity" evidence="1">
    <location>
        <begin position="296"/>
        <end position="311"/>
    </location>
</feature>
<feature type="domain" description="Fungal-type protein kinase" evidence="2">
    <location>
        <begin position="332"/>
        <end position="543"/>
    </location>
</feature>
<organism evidence="3 4">
    <name type="scientific">Jaapia argillacea MUCL 33604</name>
    <dbReference type="NCBI Taxonomy" id="933084"/>
    <lineage>
        <taxon>Eukaryota</taxon>
        <taxon>Fungi</taxon>
        <taxon>Dikarya</taxon>
        <taxon>Basidiomycota</taxon>
        <taxon>Agaricomycotina</taxon>
        <taxon>Agaricomycetes</taxon>
        <taxon>Agaricomycetidae</taxon>
        <taxon>Jaapiales</taxon>
        <taxon>Jaapiaceae</taxon>
        <taxon>Jaapia</taxon>
    </lineage>
</organism>
<name>A0A067P7K6_9AGAM</name>
<feature type="domain" description="Fungal-type protein kinase" evidence="2">
    <location>
        <begin position="575"/>
        <end position="674"/>
    </location>
</feature>
<feature type="region of interest" description="Disordered" evidence="1">
    <location>
        <begin position="1"/>
        <end position="47"/>
    </location>
</feature>
<dbReference type="OrthoDB" id="5569250at2759"/>
<dbReference type="HOGENOM" id="CLU_016736_0_0_1"/>
<sequence length="826" mass="93682">MSRNASRLAERDGPPVTPKKKPLVATQEALKSTPSMPTGTASAANSETQRDLIVPNVTPLLYEDLKNSQTCRFKTLLGVFLLRCQVDGDTQTAEELLKQCLHRILPICNQDAEIRKSLVEYCEIPGPEEDRYGPFVKTFNSALERTRTMEFTGLRPPSELDVMFHRNDPTTIQAVHDGAATVRVPDTLLVSTNSAHRANSDPIVNSDLKSTTREVVRHFAPDTFKGKFAWNDCLCAQEFKRRKKAARDLPPLVYSLHVKEVEPQKIAAEILSNIEEALDPDSTTDYQSIQNDAMPSTTEGASSIGSAATSSKMQPSKKRRPATQSQSSTSKKPKKESTKAPPLVQCASYGAEMLSRGVYTTHAINLFIVDNTAWVWWFDRQGAIQSQGVDFVQNLPYFLVLLAAFQRFRLQDWGINEELVHDLFLRSESPTSNSEIPPAPNDTARFPFKFPNHRVIIDPGDILHGHYSLLGRATRILMAYFASGEGDDLVVKIYWPEESRENEARIIKLATEAGKTDDLIGPHLPHLIDHRDIRYRTGQIREELGIETQGSRVLRVMLFEKLNHMDNLAGEEFMKIWMQCYRCHFRLWLNGIEHGDISLSNLMVRPSTGQGVVNDFDLAVLRKQNGDRTVSGSERTGTIPFMALDLLSKDYFAGKICRLYRHDCESFIWVMPWVLLAKTAREQQLLKSWATYDYEFSLDRRSRFLLRVRRLRLSPAGGNRAAWTAATKLFQWLRSKDEEAELAVESEDEGISDPIDTPETELHVPDHILERSTWQDPSEAAACQIFQEFELELRKKWIGFEVLPKDKTRPLSAEERVDFDKIDLSS</sequence>
<dbReference type="EMBL" id="KL197754">
    <property type="protein sequence ID" value="KDQ50883.1"/>
    <property type="molecule type" value="Genomic_DNA"/>
</dbReference>
<dbReference type="PANTHER" id="PTHR38248">
    <property type="entry name" value="FUNK1 6"/>
    <property type="match status" value="1"/>
</dbReference>
<feature type="compositionally biased region" description="Polar residues" evidence="1">
    <location>
        <begin position="281"/>
        <end position="295"/>
    </location>
</feature>
<feature type="region of interest" description="Disordered" evidence="1">
    <location>
        <begin position="281"/>
        <end position="341"/>
    </location>
</feature>
<protein>
    <recommendedName>
        <fullName evidence="2">Fungal-type protein kinase domain-containing protein</fullName>
    </recommendedName>
</protein>
<proteinExistence type="predicted"/>
<dbReference type="InterPro" id="IPR011009">
    <property type="entry name" value="Kinase-like_dom_sf"/>
</dbReference>
<gene>
    <name evidence="3" type="ORF">JAAARDRAFT_199586</name>
</gene>
<evidence type="ECO:0000256" key="1">
    <source>
        <dbReference type="SAM" id="MobiDB-lite"/>
    </source>
</evidence>
<dbReference type="Pfam" id="PF17667">
    <property type="entry name" value="Pkinase_fungal"/>
    <property type="match status" value="2"/>
</dbReference>
<evidence type="ECO:0000313" key="3">
    <source>
        <dbReference type="EMBL" id="KDQ50883.1"/>
    </source>
</evidence>
<accession>A0A067P7K6</accession>
<keyword evidence="4" id="KW-1185">Reference proteome</keyword>
<dbReference type="Proteomes" id="UP000027265">
    <property type="component" value="Unassembled WGS sequence"/>
</dbReference>
<dbReference type="InParanoid" id="A0A067P7K6"/>
<dbReference type="InterPro" id="IPR040976">
    <property type="entry name" value="Pkinase_fungal"/>
</dbReference>
<evidence type="ECO:0000259" key="2">
    <source>
        <dbReference type="Pfam" id="PF17667"/>
    </source>
</evidence>
<dbReference type="Gene3D" id="1.10.510.10">
    <property type="entry name" value="Transferase(Phosphotransferase) domain 1"/>
    <property type="match status" value="1"/>
</dbReference>
<dbReference type="AlphaFoldDB" id="A0A067P7K6"/>
<feature type="compositionally biased region" description="Polar residues" evidence="1">
    <location>
        <begin position="29"/>
        <end position="47"/>
    </location>
</feature>
<evidence type="ECO:0000313" key="4">
    <source>
        <dbReference type="Proteomes" id="UP000027265"/>
    </source>
</evidence>